<sequence length="153" mass="17089">MEETQGNLQSRSNTLPSLSPLQNLSPSLILQLHPCPVFPKPPREEERLLTSATSFVLLHHVIEPGSGLLLDPRIARYQIDEASLQDEIFHRRLSTRWVEKPNPVRETSGGRSFRGLDELFLLGDSGPAHPCVYEAAHVHAHLPTVVDFSGESR</sequence>
<organism evidence="1">
    <name type="scientific">Sesamum latifolium</name>
    <dbReference type="NCBI Taxonomy" id="2727402"/>
    <lineage>
        <taxon>Eukaryota</taxon>
        <taxon>Viridiplantae</taxon>
        <taxon>Streptophyta</taxon>
        <taxon>Embryophyta</taxon>
        <taxon>Tracheophyta</taxon>
        <taxon>Spermatophyta</taxon>
        <taxon>Magnoliopsida</taxon>
        <taxon>eudicotyledons</taxon>
        <taxon>Gunneridae</taxon>
        <taxon>Pentapetalae</taxon>
        <taxon>asterids</taxon>
        <taxon>lamiids</taxon>
        <taxon>Lamiales</taxon>
        <taxon>Pedaliaceae</taxon>
        <taxon>Sesamum</taxon>
    </lineage>
</organism>
<proteinExistence type="predicted"/>
<reference evidence="1" key="2">
    <citation type="journal article" date="2024" name="Plant">
        <title>Genomic evolution and insights into agronomic trait innovations of Sesamum species.</title>
        <authorList>
            <person name="Miao H."/>
            <person name="Wang L."/>
            <person name="Qu L."/>
            <person name="Liu H."/>
            <person name="Sun Y."/>
            <person name="Le M."/>
            <person name="Wang Q."/>
            <person name="Wei S."/>
            <person name="Zheng Y."/>
            <person name="Lin W."/>
            <person name="Duan Y."/>
            <person name="Cao H."/>
            <person name="Xiong S."/>
            <person name="Wang X."/>
            <person name="Wei L."/>
            <person name="Li C."/>
            <person name="Ma Q."/>
            <person name="Ju M."/>
            <person name="Zhao R."/>
            <person name="Li G."/>
            <person name="Mu C."/>
            <person name="Tian Q."/>
            <person name="Mei H."/>
            <person name="Zhang T."/>
            <person name="Gao T."/>
            <person name="Zhang H."/>
        </authorList>
    </citation>
    <scope>NUCLEOTIDE SEQUENCE</scope>
    <source>
        <strain evidence="1">KEN1</strain>
    </source>
</reference>
<dbReference type="AlphaFoldDB" id="A0AAW2Y721"/>
<name>A0AAW2Y721_9LAMI</name>
<dbReference type="EMBL" id="JACGWN010000001">
    <property type="protein sequence ID" value="KAL0461642.1"/>
    <property type="molecule type" value="Genomic_DNA"/>
</dbReference>
<reference evidence="1" key="1">
    <citation type="submission" date="2020-06" db="EMBL/GenBank/DDBJ databases">
        <authorList>
            <person name="Li T."/>
            <person name="Hu X."/>
            <person name="Zhang T."/>
            <person name="Song X."/>
            <person name="Zhang H."/>
            <person name="Dai N."/>
            <person name="Sheng W."/>
            <person name="Hou X."/>
            <person name="Wei L."/>
        </authorList>
    </citation>
    <scope>NUCLEOTIDE SEQUENCE</scope>
    <source>
        <strain evidence="1">KEN1</strain>
        <tissue evidence="1">Leaf</tissue>
    </source>
</reference>
<evidence type="ECO:0000313" key="1">
    <source>
        <dbReference type="EMBL" id="KAL0461642.1"/>
    </source>
</evidence>
<accession>A0AAW2Y721</accession>
<gene>
    <name evidence="1" type="ORF">Slati_0051800</name>
</gene>
<comment type="caution">
    <text evidence="1">The sequence shown here is derived from an EMBL/GenBank/DDBJ whole genome shotgun (WGS) entry which is preliminary data.</text>
</comment>
<protein>
    <submittedName>
        <fullName evidence="1">Uncharacterized protein</fullName>
    </submittedName>
</protein>